<evidence type="ECO:0000313" key="4">
    <source>
        <dbReference type="Proteomes" id="UP000214646"/>
    </source>
</evidence>
<dbReference type="OrthoDB" id="270727at2"/>
<dbReference type="Pfam" id="PF07596">
    <property type="entry name" value="SBP_bac_10"/>
    <property type="match status" value="1"/>
</dbReference>
<keyword evidence="4" id="KW-1185">Reference proteome</keyword>
<keyword evidence="1" id="KW-0472">Membrane</keyword>
<dbReference type="InterPro" id="IPR012902">
    <property type="entry name" value="N_methyl_site"/>
</dbReference>
<keyword evidence="1" id="KW-1133">Transmembrane helix</keyword>
<dbReference type="PANTHER" id="PTHR30093">
    <property type="entry name" value="GENERAL SECRETION PATHWAY PROTEIN G"/>
    <property type="match status" value="1"/>
</dbReference>
<keyword evidence="1" id="KW-0812">Transmembrane</keyword>
<comment type="caution">
    <text evidence="3">The sequence shown here is derived from an EMBL/GenBank/DDBJ whole genome shotgun (WGS) entry which is preliminary data.</text>
</comment>
<dbReference type="EMBL" id="NIDE01000004">
    <property type="protein sequence ID" value="OWK43775.1"/>
    <property type="molecule type" value="Genomic_DNA"/>
</dbReference>
<proteinExistence type="predicted"/>
<dbReference type="AlphaFoldDB" id="A0A225E516"/>
<dbReference type="RefSeq" id="WP_088254585.1">
    <property type="nucleotide sequence ID" value="NZ_NIDE01000004.1"/>
</dbReference>
<dbReference type="SUPFAM" id="SSF54523">
    <property type="entry name" value="Pili subunits"/>
    <property type="match status" value="1"/>
</dbReference>
<protein>
    <recommendedName>
        <fullName evidence="2">DUF1559 domain-containing protein</fullName>
    </recommendedName>
</protein>
<dbReference type="InterPro" id="IPR045584">
    <property type="entry name" value="Pilin-like"/>
</dbReference>
<feature type="domain" description="DUF1559" evidence="2">
    <location>
        <begin position="35"/>
        <end position="291"/>
    </location>
</feature>
<name>A0A225E516_9BACT</name>
<accession>A0A225E516</accession>
<dbReference type="Proteomes" id="UP000214646">
    <property type="component" value="Unassembled WGS sequence"/>
</dbReference>
<organism evidence="3 4">
    <name type="scientific">Fimbriiglobus ruber</name>
    <dbReference type="NCBI Taxonomy" id="1908690"/>
    <lineage>
        <taxon>Bacteria</taxon>
        <taxon>Pseudomonadati</taxon>
        <taxon>Planctomycetota</taxon>
        <taxon>Planctomycetia</taxon>
        <taxon>Gemmatales</taxon>
        <taxon>Gemmataceae</taxon>
        <taxon>Fimbriiglobus</taxon>
    </lineage>
</organism>
<sequence length="310" mass="33562">MPHGTSRRSAFTLIELLVVIAIIAILIGLLLPAVQKVREAAARSQCTNNLKQWALAMHNYHDVNQKLPLAENRTPRVTFYVSLWPYIEQTALYNQYNLTLGFYQAPNAVANSTTGLIATPVKTYYCPSDRPGAIWTADQYYRARGNYVVNFGSELLFTPTPPADGPFGWTSSGGYGGYVPYQKTLVGITDGTSNTLMMSELRLPQTDNAPDVRGDVFNDQGMHWFMAVNTPNAGVDQSSVDCPATAAANPDPTMICTKGGANWASARSRHTGGVNAALCDGSIQFFSNSIALSTWQALSTATTGEVIGAY</sequence>
<feature type="transmembrane region" description="Helical" evidence="1">
    <location>
        <begin position="12"/>
        <end position="34"/>
    </location>
</feature>
<dbReference type="NCBIfam" id="TIGR02532">
    <property type="entry name" value="IV_pilin_GFxxxE"/>
    <property type="match status" value="1"/>
</dbReference>
<gene>
    <name evidence="3" type="ORF">FRUB_03374</name>
</gene>
<dbReference type="NCBIfam" id="TIGR04294">
    <property type="entry name" value="pre_pil_HX9DG"/>
    <property type="match status" value="1"/>
</dbReference>
<evidence type="ECO:0000259" key="2">
    <source>
        <dbReference type="Pfam" id="PF07596"/>
    </source>
</evidence>
<evidence type="ECO:0000256" key="1">
    <source>
        <dbReference type="SAM" id="Phobius"/>
    </source>
</evidence>
<dbReference type="InterPro" id="IPR027558">
    <property type="entry name" value="Pre_pil_HX9DG_C"/>
</dbReference>
<dbReference type="InterPro" id="IPR011453">
    <property type="entry name" value="DUF1559"/>
</dbReference>
<evidence type="ECO:0000313" key="3">
    <source>
        <dbReference type="EMBL" id="OWK43775.1"/>
    </source>
</evidence>
<dbReference type="Gene3D" id="3.30.700.10">
    <property type="entry name" value="Glycoprotein, Type 4 Pilin"/>
    <property type="match status" value="1"/>
</dbReference>
<reference evidence="4" key="1">
    <citation type="submission" date="2017-06" db="EMBL/GenBank/DDBJ databases">
        <title>Genome analysis of Fimbriiglobus ruber SP5, the first member of the order Planctomycetales with confirmed chitinolytic capability.</title>
        <authorList>
            <person name="Ravin N.V."/>
            <person name="Rakitin A.L."/>
            <person name="Ivanova A.A."/>
            <person name="Beletsky A.V."/>
            <person name="Kulichevskaya I.S."/>
            <person name="Mardanov A.V."/>
            <person name="Dedysh S.N."/>
        </authorList>
    </citation>
    <scope>NUCLEOTIDE SEQUENCE [LARGE SCALE GENOMIC DNA]</scope>
    <source>
        <strain evidence="4">SP5</strain>
    </source>
</reference>
<dbReference type="PANTHER" id="PTHR30093:SF2">
    <property type="entry name" value="TYPE II SECRETION SYSTEM PROTEIN H"/>
    <property type="match status" value="1"/>
</dbReference>
<dbReference type="Pfam" id="PF07963">
    <property type="entry name" value="N_methyl"/>
    <property type="match status" value="1"/>
</dbReference>